<keyword evidence="2" id="KW-1185">Reference proteome</keyword>
<evidence type="ECO:0000313" key="2">
    <source>
        <dbReference type="Proteomes" id="UP000290289"/>
    </source>
</evidence>
<feature type="non-terminal residue" evidence="1">
    <location>
        <position position="1"/>
    </location>
</feature>
<proteinExistence type="predicted"/>
<gene>
    <name evidence="1" type="ORF">DVH24_021014</name>
</gene>
<reference evidence="1 2" key="1">
    <citation type="submission" date="2018-10" db="EMBL/GenBank/DDBJ databases">
        <title>A high-quality apple genome assembly.</title>
        <authorList>
            <person name="Hu J."/>
        </authorList>
    </citation>
    <scope>NUCLEOTIDE SEQUENCE [LARGE SCALE GENOMIC DNA]</scope>
    <source>
        <strain evidence="2">cv. HFTH1</strain>
        <tissue evidence="1">Young leaf</tissue>
    </source>
</reference>
<sequence>LSPYRGLECHFELSISFLFGLSSQRLSHRDSPLLFFSVLNPTSPSQSPTHHHTDHPSLSFSDGGPFLHDIEPQPPLVSLLRFSLSRLSLAILSFRSLDSLTRFSFSDSDTGPSFALLLQLLCWSFIYQQARLEKSDLNFQNVVQDVGRVVKYCMEWANGYRNRGSERVIKVRDGTGPVPIV</sequence>
<name>A0A498JF19_MALDO</name>
<dbReference type="AlphaFoldDB" id="A0A498JF19"/>
<dbReference type="Proteomes" id="UP000290289">
    <property type="component" value="Chromosome 8"/>
</dbReference>
<organism evidence="1 2">
    <name type="scientific">Malus domestica</name>
    <name type="common">Apple</name>
    <name type="synonym">Pyrus malus</name>
    <dbReference type="NCBI Taxonomy" id="3750"/>
    <lineage>
        <taxon>Eukaryota</taxon>
        <taxon>Viridiplantae</taxon>
        <taxon>Streptophyta</taxon>
        <taxon>Embryophyta</taxon>
        <taxon>Tracheophyta</taxon>
        <taxon>Spermatophyta</taxon>
        <taxon>Magnoliopsida</taxon>
        <taxon>eudicotyledons</taxon>
        <taxon>Gunneridae</taxon>
        <taxon>Pentapetalae</taxon>
        <taxon>rosids</taxon>
        <taxon>fabids</taxon>
        <taxon>Rosales</taxon>
        <taxon>Rosaceae</taxon>
        <taxon>Amygdaloideae</taxon>
        <taxon>Maleae</taxon>
        <taxon>Malus</taxon>
    </lineage>
</organism>
<comment type="caution">
    <text evidence="1">The sequence shown here is derived from an EMBL/GenBank/DDBJ whole genome shotgun (WGS) entry which is preliminary data.</text>
</comment>
<dbReference type="EMBL" id="RDQH01000334">
    <property type="protein sequence ID" value="RXH91991.1"/>
    <property type="molecule type" value="Genomic_DNA"/>
</dbReference>
<evidence type="ECO:0000313" key="1">
    <source>
        <dbReference type="EMBL" id="RXH91991.1"/>
    </source>
</evidence>
<protein>
    <submittedName>
        <fullName evidence="1">Uncharacterized protein</fullName>
    </submittedName>
</protein>
<accession>A0A498JF19</accession>